<gene>
    <name evidence="4" type="primary">SLC3A2</name>
</gene>
<dbReference type="PANTHER" id="PTHR46673">
    <property type="entry name" value="4F2 CELL-SURFACE ANTIGEN HEAVY CHAIN"/>
    <property type="match status" value="1"/>
</dbReference>
<dbReference type="GO" id="GO:0015180">
    <property type="term" value="F:L-alanine transmembrane transporter activity"/>
    <property type="evidence" value="ECO:0007669"/>
    <property type="project" value="TreeGrafter"/>
</dbReference>
<dbReference type="SUPFAM" id="SSF51445">
    <property type="entry name" value="(Trans)glycosidases"/>
    <property type="match status" value="1"/>
</dbReference>
<sequence>MRSGGVCSNPPNVTSSWGIRISRLPVIRLLVTTAYTKLANTTISGDRLLTGSGVPEPTRRSCARRGTKDMTQDTALDMKDVELNEMDPEKVPMAAVVGDSPAGGGEKNGVVKVKLEDEDDELGAGSSRKFTGLSKDELLKVAGTPGWVKVRWALLILFWLGWAGMLAGAVVIIVQAPRCRPLPVMEWWDKGPLYQIGSPETFQDSDGDGIGDIRGIHDRLESLSSLKVKGLVIGPLHVTAENNLAETELTKIDPSYGTEEHFSQLISAAHKKSIQIILDLTPNYRNADAWFGQADIDVQDKFKEAMNYWLEKGVGGIYFNGIKDIKHQAVFLEELRNITSNYSTGEKARVLLASTDDLDYHHVLTLVNETQVGLLSPQYLVNNSDSEESSLGNRIKQYLKEVGDRRNSWAIGGPRIGHMASLVHENLLHVYQVLLFTLRGTPITQYGDEIGLKDLPGQPASSQRPYMQWDDSTYYGFSSKAPPRSSDINANLTFKAQEDNASSLLSKYKRLSELRGKERALLHGDFHMLHNKVRAVAFLRSWDQNERFVSALNFDPDREAAMTLEGHDLPEKGSVVMSSDPQRKEGSSISLKEVKLAPGEALLLKYPYNG</sequence>
<dbReference type="GO" id="GO:1904273">
    <property type="term" value="P:L-alanine import across plasma membrane"/>
    <property type="evidence" value="ECO:0007669"/>
    <property type="project" value="TreeGrafter"/>
</dbReference>
<dbReference type="GO" id="GO:0015173">
    <property type="term" value="F:aromatic amino acid transmembrane transporter activity"/>
    <property type="evidence" value="ECO:0007669"/>
    <property type="project" value="TreeGrafter"/>
</dbReference>
<dbReference type="AlphaFoldDB" id="A0A8C5WK33"/>
<dbReference type="GeneTree" id="ENSGT00940000156646"/>
<dbReference type="GO" id="GO:0015823">
    <property type="term" value="P:phenylalanine transport"/>
    <property type="evidence" value="ECO:0007669"/>
    <property type="project" value="TreeGrafter"/>
</dbReference>
<dbReference type="InterPro" id="IPR031984">
    <property type="entry name" value="SLC3A2_N"/>
</dbReference>
<dbReference type="GO" id="GO:0015190">
    <property type="term" value="F:L-leucine transmembrane transporter activity"/>
    <property type="evidence" value="ECO:0007669"/>
    <property type="project" value="TreeGrafter"/>
</dbReference>
<dbReference type="Gene3D" id="2.60.40.1180">
    <property type="entry name" value="Golgi alpha-mannosidase II"/>
    <property type="match status" value="1"/>
</dbReference>
<keyword evidence="2" id="KW-0472">Membrane</keyword>
<dbReference type="SMART" id="SM00642">
    <property type="entry name" value="Aamy"/>
    <property type="match status" value="1"/>
</dbReference>
<proteinExistence type="predicted"/>
<dbReference type="GO" id="GO:0016323">
    <property type="term" value="C:basolateral plasma membrane"/>
    <property type="evidence" value="ECO:0007669"/>
    <property type="project" value="TreeGrafter"/>
</dbReference>
<dbReference type="Ensembl" id="ENSLLET00000045474.1">
    <property type="protein sequence ID" value="ENSLLEP00000043729.1"/>
    <property type="gene ID" value="ENSLLEG00000027760.1"/>
</dbReference>
<dbReference type="InterPro" id="IPR042280">
    <property type="entry name" value="SLC3A2"/>
</dbReference>
<dbReference type="InterPro" id="IPR017853">
    <property type="entry name" value="GH"/>
</dbReference>
<dbReference type="PANTHER" id="PTHR46673:SF1">
    <property type="entry name" value="4F2 CELL-SURFACE ANTIGEN HEAVY CHAIN"/>
    <property type="match status" value="1"/>
</dbReference>
<reference evidence="4" key="2">
    <citation type="submission" date="2025-09" db="UniProtKB">
        <authorList>
            <consortium name="Ensembl"/>
        </authorList>
    </citation>
    <scope>IDENTIFICATION</scope>
</reference>
<dbReference type="Pfam" id="PF16028">
    <property type="entry name" value="SLC3A2_N"/>
    <property type="match status" value="1"/>
</dbReference>
<evidence type="ECO:0000313" key="4">
    <source>
        <dbReference type="Ensembl" id="ENSLLEP00000043729.1"/>
    </source>
</evidence>
<accession>A0A8C5WK33</accession>
<dbReference type="OrthoDB" id="1740265at2759"/>
<feature type="domain" description="Glycosyl hydrolase family 13 catalytic" evidence="3">
    <location>
        <begin position="195"/>
        <end position="484"/>
    </location>
</feature>
<protein>
    <submittedName>
        <fullName evidence="4">Solute carrier family 3 member 2</fullName>
    </submittedName>
</protein>
<evidence type="ECO:0000256" key="2">
    <source>
        <dbReference type="SAM" id="Phobius"/>
    </source>
</evidence>
<dbReference type="GO" id="GO:0016324">
    <property type="term" value="C:apical plasma membrane"/>
    <property type="evidence" value="ECO:0007669"/>
    <property type="project" value="TreeGrafter"/>
</dbReference>
<evidence type="ECO:0000313" key="5">
    <source>
        <dbReference type="Proteomes" id="UP000694569"/>
    </source>
</evidence>
<reference evidence="4" key="1">
    <citation type="submission" date="2025-08" db="UniProtKB">
        <authorList>
            <consortium name="Ensembl"/>
        </authorList>
    </citation>
    <scope>IDENTIFICATION</scope>
</reference>
<dbReference type="GO" id="GO:0005975">
    <property type="term" value="P:carbohydrate metabolic process"/>
    <property type="evidence" value="ECO:0007669"/>
    <property type="project" value="InterPro"/>
</dbReference>
<dbReference type="Gene3D" id="3.20.20.80">
    <property type="entry name" value="Glycosidases"/>
    <property type="match status" value="1"/>
</dbReference>
<dbReference type="Proteomes" id="UP000694569">
    <property type="component" value="Unplaced"/>
</dbReference>
<dbReference type="InterPro" id="IPR006047">
    <property type="entry name" value="GH13_cat_dom"/>
</dbReference>
<evidence type="ECO:0000259" key="3">
    <source>
        <dbReference type="SMART" id="SM00642"/>
    </source>
</evidence>
<dbReference type="GO" id="GO:1903801">
    <property type="term" value="P:L-leucine import across plasma membrane"/>
    <property type="evidence" value="ECO:0007669"/>
    <property type="project" value="TreeGrafter"/>
</dbReference>
<dbReference type="Pfam" id="PF00128">
    <property type="entry name" value="Alpha-amylase"/>
    <property type="match status" value="2"/>
</dbReference>
<keyword evidence="5" id="KW-1185">Reference proteome</keyword>
<feature type="region of interest" description="Disordered" evidence="1">
    <location>
        <begin position="49"/>
        <end position="69"/>
    </location>
</feature>
<keyword evidence="2" id="KW-0812">Transmembrane</keyword>
<organism evidence="4 5">
    <name type="scientific">Leptobrachium leishanense</name>
    <name type="common">Leishan spiny toad</name>
    <dbReference type="NCBI Taxonomy" id="445787"/>
    <lineage>
        <taxon>Eukaryota</taxon>
        <taxon>Metazoa</taxon>
        <taxon>Chordata</taxon>
        <taxon>Craniata</taxon>
        <taxon>Vertebrata</taxon>
        <taxon>Euteleostomi</taxon>
        <taxon>Amphibia</taxon>
        <taxon>Batrachia</taxon>
        <taxon>Anura</taxon>
        <taxon>Pelobatoidea</taxon>
        <taxon>Megophryidae</taxon>
        <taxon>Leptobrachium</taxon>
    </lineage>
</organism>
<evidence type="ECO:0000256" key="1">
    <source>
        <dbReference type="SAM" id="MobiDB-lite"/>
    </source>
</evidence>
<name>A0A8C5WK33_9ANUR</name>
<dbReference type="InterPro" id="IPR013780">
    <property type="entry name" value="Glyco_hydro_b"/>
</dbReference>
<feature type="transmembrane region" description="Helical" evidence="2">
    <location>
        <begin position="152"/>
        <end position="174"/>
    </location>
</feature>
<keyword evidence="2" id="KW-1133">Transmembrane helix</keyword>